<sequence>MSHTLQKVYQLLGIKRVRTTPYHPQTDGLVERFNQTLKMMLRKYVSDTGKDWDKWLPFLLFAYREVPHASTGFSPFELLYAHHVRGPLDVLRESWEATDKPDKKNILSYVLKMREQLQKTTTLARENLLQSQKRQKEWYDRTARSRTFEPGEKVLLLLPTSEHKLLAKWQGPYQIKRKVGPVTYELEIPSRTQPLQIFHVNMLKKWYARSTQLEPMSEEEAGTATALFVRSVEGEEEIEEQYLPGRQGNSQLKFEHLEDGKRQELLQCIPAQLFMETPGRTSVIHHHITLKDPKPICQPVYRVPERLLPVMREELETMQSLGVIEPSSSEWSNPIVLVPKKDGSLRFCLDFRKLNSVSKFDPYPMPRVDEVVESLGRAKYLTTLDLCKGYWQVPLSLESKEVTAFKTPFGHFQFCVLPFGLHGAPATFQRMMDQILRGTEKFAAAYLDDIIIYSQTWQEHMCHLKDVLLRIKNAGLTIRPDKCTLARTETQYLGYVLGHGVIRPQVGKVEAIKNAERPVTKKQVRSFLGLVGWYRRFIPNFSERAFTLTDLTKKDKPNKVNWTQDCERAFQDLKNSLCTEPVLKSTDFEKTFTVQTDASEHGLGAVLLQEGQGQLQPIAYISRKLLPRESRYSTVEKECLAIKWALDALRYYLVGRKFILETDHRALAWLGRMRDTNARITRWFLAIQPFDFEILYKAGSQNCAADYLSRTPQVSEEGGGNVTG</sequence>
<evidence type="ECO:0000259" key="10">
    <source>
        <dbReference type="PROSITE" id="PS50994"/>
    </source>
</evidence>
<dbReference type="EC" id="3.1.26.4" evidence="2"/>
<dbReference type="Ensembl" id="ENSCCRT00015029524.1">
    <property type="protein sequence ID" value="ENSCCRP00015028512.1"/>
    <property type="gene ID" value="ENSCCRG00015012028.1"/>
</dbReference>
<keyword evidence="6" id="KW-0255">Endonuclease</keyword>
<evidence type="ECO:0000256" key="4">
    <source>
        <dbReference type="ARBA" id="ARBA00022695"/>
    </source>
</evidence>
<dbReference type="InterPro" id="IPR036397">
    <property type="entry name" value="RNaseH_sf"/>
</dbReference>
<dbReference type="PROSITE" id="PS50878">
    <property type="entry name" value="RT_POL"/>
    <property type="match status" value="1"/>
</dbReference>
<name>A0A8C1TWC8_CYPCA</name>
<reference evidence="11" key="1">
    <citation type="submission" date="2025-08" db="UniProtKB">
        <authorList>
            <consortium name="Ensembl"/>
        </authorList>
    </citation>
    <scope>IDENTIFICATION</scope>
</reference>
<feature type="domain" description="Reverse transcriptase" evidence="9">
    <location>
        <begin position="319"/>
        <end position="497"/>
    </location>
</feature>
<evidence type="ECO:0000256" key="3">
    <source>
        <dbReference type="ARBA" id="ARBA00022679"/>
    </source>
</evidence>
<dbReference type="Gene3D" id="3.10.10.10">
    <property type="entry name" value="HIV Type 1 Reverse Transcriptase, subunit A, domain 1"/>
    <property type="match status" value="1"/>
</dbReference>
<organism evidence="11 12">
    <name type="scientific">Cyprinus carpio</name>
    <name type="common">Common carp</name>
    <dbReference type="NCBI Taxonomy" id="7962"/>
    <lineage>
        <taxon>Eukaryota</taxon>
        <taxon>Metazoa</taxon>
        <taxon>Chordata</taxon>
        <taxon>Craniata</taxon>
        <taxon>Vertebrata</taxon>
        <taxon>Euteleostomi</taxon>
        <taxon>Actinopterygii</taxon>
        <taxon>Neopterygii</taxon>
        <taxon>Teleostei</taxon>
        <taxon>Ostariophysi</taxon>
        <taxon>Cypriniformes</taxon>
        <taxon>Cyprinidae</taxon>
        <taxon>Cyprininae</taxon>
        <taxon>Cyprinus</taxon>
    </lineage>
</organism>
<dbReference type="InterPro" id="IPR043502">
    <property type="entry name" value="DNA/RNA_pol_sf"/>
</dbReference>
<evidence type="ECO:0000256" key="6">
    <source>
        <dbReference type="ARBA" id="ARBA00022759"/>
    </source>
</evidence>
<dbReference type="CDD" id="cd09274">
    <property type="entry name" value="RNase_HI_RT_Ty3"/>
    <property type="match status" value="1"/>
</dbReference>
<dbReference type="SUPFAM" id="SSF56672">
    <property type="entry name" value="DNA/RNA polymerases"/>
    <property type="match status" value="1"/>
</dbReference>
<dbReference type="AlphaFoldDB" id="A0A8C1TWC8"/>
<keyword evidence="8" id="KW-0695">RNA-directed DNA polymerase</keyword>
<dbReference type="Gene3D" id="3.30.70.270">
    <property type="match status" value="2"/>
</dbReference>
<evidence type="ECO:0000256" key="8">
    <source>
        <dbReference type="ARBA" id="ARBA00022918"/>
    </source>
</evidence>
<dbReference type="GO" id="GO:0003676">
    <property type="term" value="F:nucleic acid binding"/>
    <property type="evidence" value="ECO:0007669"/>
    <property type="project" value="InterPro"/>
</dbReference>
<keyword evidence="7" id="KW-0378">Hydrolase</keyword>
<feature type="domain" description="Integrase catalytic" evidence="10">
    <location>
        <begin position="1"/>
        <end position="83"/>
    </location>
</feature>
<dbReference type="InterPro" id="IPR050951">
    <property type="entry name" value="Retrovirus_Pol_polyprotein"/>
</dbReference>
<dbReference type="CDD" id="cd01647">
    <property type="entry name" value="RT_LTR"/>
    <property type="match status" value="1"/>
</dbReference>
<dbReference type="FunFam" id="3.10.20.370:FF:000001">
    <property type="entry name" value="Retrovirus-related Pol polyprotein from transposon 17.6-like protein"/>
    <property type="match status" value="1"/>
</dbReference>
<dbReference type="SUPFAM" id="SSF53098">
    <property type="entry name" value="Ribonuclease H-like"/>
    <property type="match status" value="1"/>
</dbReference>
<dbReference type="InterPro" id="IPR041373">
    <property type="entry name" value="RT_RNaseH"/>
</dbReference>
<evidence type="ECO:0000256" key="2">
    <source>
        <dbReference type="ARBA" id="ARBA00012180"/>
    </source>
</evidence>
<dbReference type="Gene3D" id="3.30.420.10">
    <property type="entry name" value="Ribonuclease H-like superfamily/Ribonuclease H"/>
    <property type="match status" value="1"/>
</dbReference>
<dbReference type="Pfam" id="PF24626">
    <property type="entry name" value="SH3_Tf2-1"/>
    <property type="match status" value="1"/>
</dbReference>
<evidence type="ECO:0000259" key="9">
    <source>
        <dbReference type="PROSITE" id="PS50878"/>
    </source>
</evidence>
<dbReference type="PANTHER" id="PTHR37984:SF5">
    <property type="entry name" value="PROTEIN NYNRIN-LIKE"/>
    <property type="match status" value="1"/>
</dbReference>
<dbReference type="GO" id="GO:0015074">
    <property type="term" value="P:DNA integration"/>
    <property type="evidence" value="ECO:0007669"/>
    <property type="project" value="InterPro"/>
</dbReference>
<dbReference type="PROSITE" id="PS50994">
    <property type="entry name" value="INTEGRASE"/>
    <property type="match status" value="1"/>
</dbReference>
<keyword evidence="5" id="KW-0540">Nuclease</keyword>
<dbReference type="InterPro" id="IPR000477">
    <property type="entry name" value="RT_dom"/>
</dbReference>
<evidence type="ECO:0000313" key="12">
    <source>
        <dbReference type="Proteomes" id="UP000694700"/>
    </source>
</evidence>
<keyword evidence="4" id="KW-0548">Nucleotidyltransferase</keyword>
<keyword evidence="3" id="KW-0808">Transferase</keyword>
<dbReference type="InterPro" id="IPR012337">
    <property type="entry name" value="RNaseH-like_sf"/>
</dbReference>
<evidence type="ECO:0000313" key="11">
    <source>
        <dbReference type="Ensembl" id="ENSCCRP00015028512.1"/>
    </source>
</evidence>
<protein>
    <recommendedName>
        <fullName evidence="2">ribonuclease H</fullName>
        <ecNumber evidence="2">3.1.26.4</ecNumber>
    </recommendedName>
</protein>
<evidence type="ECO:0000256" key="1">
    <source>
        <dbReference type="ARBA" id="ARBA00010879"/>
    </source>
</evidence>
<evidence type="ECO:0000256" key="5">
    <source>
        <dbReference type="ARBA" id="ARBA00022722"/>
    </source>
</evidence>
<dbReference type="InterPro" id="IPR056924">
    <property type="entry name" value="SH3_Tf2-1"/>
</dbReference>
<proteinExistence type="inferred from homology"/>
<dbReference type="FunFam" id="3.30.70.270:FF:000020">
    <property type="entry name" value="Transposon Tf2-6 polyprotein-like Protein"/>
    <property type="match status" value="1"/>
</dbReference>
<dbReference type="InterPro" id="IPR043128">
    <property type="entry name" value="Rev_trsase/Diguanyl_cyclase"/>
</dbReference>
<dbReference type="GO" id="GO:0004523">
    <property type="term" value="F:RNA-DNA hybrid ribonuclease activity"/>
    <property type="evidence" value="ECO:0007669"/>
    <property type="project" value="UniProtKB-EC"/>
</dbReference>
<accession>A0A8C1TWC8</accession>
<dbReference type="InterPro" id="IPR001584">
    <property type="entry name" value="Integrase_cat-core"/>
</dbReference>
<comment type="similarity">
    <text evidence="1">Belongs to the beta type-B retroviral polymerase family. HERV class-II K(HML-2) pol subfamily.</text>
</comment>
<evidence type="ECO:0000256" key="7">
    <source>
        <dbReference type="ARBA" id="ARBA00022801"/>
    </source>
</evidence>
<dbReference type="Pfam" id="PF00078">
    <property type="entry name" value="RVT_1"/>
    <property type="match status" value="1"/>
</dbReference>
<dbReference type="PANTHER" id="PTHR37984">
    <property type="entry name" value="PROTEIN CBG26694"/>
    <property type="match status" value="1"/>
</dbReference>
<dbReference type="Proteomes" id="UP000694700">
    <property type="component" value="Unplaced"/>
</dbReference>
<dbReference type="Pfam" id="PF17917">
    <property type="entry name" value="RT_RNaseH"/>
    <property type="match status" value="1"/>
</dbReference>